<name>A0A2P5BMZ7_PARAD</name>
<dbReference type="AlphaFoldDB" id="A0A2P5BMZ7"/>
<comment type="caution">
    <text evidence="1">The sequence shown here is derived from an EMBL/GenBank/DDBJ whole genome shotgun (WGS) entry which is preliminary data.</text>
</comment>
<dbReference type="EMBL" id="JXTB01000249">
    <property type="protein sequence ID" value="PON50175.1"/>
    <property type="molecule type" value="Genomic_DNA"/>
</dbReference>
<sequence>MYTATPFRRGVAHNKLLKITGCRQSIDCTIFGQLGLAQLVQNLRDECLNLEGR</sequence>
<feature type="non-terminal residue" evidence="1">
    <location>
        <position position="53"/>
    </location>
</feature>
<proteinExistence type="predicted"/>
<evidence type="ECO:0000313" key="1">
    <source>
        <dbReference type="EMBL" id="PON50175.1"/>
    </source>
</evidence>
<protein>
    <submittedName>
        <fullName evidence="1">Uncharacterized protein</fullName>
    </submittedName>
</protein>
<reference evidence="2" key="1">
    <citation type="submission" date="2016-06" db="EMBL/GenBank/DDBJ databases">
        <title>Parallel loss of symbiosis genes in relatives of nitrogen-fixing non-legume Parasponia.</title>
        <authorList>
            <person name="Van Velzen R."/>
            <person name="Holmer R."/>
            <person name="Bu F."/>
            <person name="Rutten L."/>
            <person name="Van Zeijl A."/>
            <person name="Liu W."/>
            <person name="Santuari L."/>
            <person name="Cao Q."/>
            <person name="Sharma T."/>
            <person name="Shen D."/>
            <person name="Roswanjaya Y."/>
            <person name="Wardhani T."/>
            <person name="Kalhor M.S."/>
            <person name="Jansen J."/>
            <person name="Van den Hoogen J."/>
            <person name="Gungor B."/>
            <person name="Hartog M."/>
            <person name="Hontelez J."/>
            <person name="Verver J."/>
            <person name="Yang W.-C."/>
            <person name="Schijlen E."/>
            <person name="Repin R."/>
            <person name="Schilthuizen M."/>
            <person name="Schranz E."/>
            <person name="Heidstra R."/>
            <person name="Miyata K."/>
            <person name="Fedorova E."/>
            <person name="Kohlen W."/>
            <person name="Bisseling T."/>
            <person name="Smit S."/>
            <person name="Geurts R."/>
        </authorList>
    </citation>
    <scope>NUCLEOTIDE SEQUENCE [LARGE SCALE GENOMIC DNA]</scope>
    <source>
        <strain evidence="2">cv. WU1-14</strain>
    </source>
</reference>
<gene>
    <name evidence="1" type="ORF">PanWU01x14_224880</name>
</gene>
<accession>A0A2P5BMZ7</accession>
<organism evidence="1 2">
    <name type="scientific">Parasponia andersonii</name>
    <name type="common">Sponia andersonii</name>
    <dbReference type="NCBI Taxonomy" id="3476"/>
    <lineage>
        <taxon>Eukaryota</taxon>
        <taxon>Viridiplantae</taxon>
        <taxon>Streptophyta</taxon>
        <taxon>Embryophyta</taxon>
        <taxon>Tracheophyta</taxon>
        <taxon>Spermatophyta</taxon>
        <taxon>Magnoliopsida</taxon>
        <taxon>eudicotyledons</taxon>
        <taxon>Gunneridae</taxon>
        <taxon>Pentapetalae</taxon>
        <taxon>rosids</taxon>
        <taxon>fabids</taxon>
        <taxon>Rosales</taxon>
        <taxon>Cannabaceae</taxon>
        <taxon>Parasponia</taxon>
    </lineage>
</organism>
<keyword evidence="2" id="KW-1185">Reference proteome</keyword>
<evidence type="ECO:0000313" key="2">
    <source>
        <dbReference type="Proteomes" id="UP000237105"/>
    </source>
</evidence>
<dbReference type="Proteomes" id="UP000237105">
    <property type="component" value="Unassembled WGS sequence"/>
</dbReference>